<dbReference type="Pfam" id="PF23585">
    <property type="entry name" value="DUF7137"/>
    <property type="match status" value="1"/>
</dbReference>
<evidence type="ECO:0000256" key="1">
    <source>
        <dbReference type="SAM" id="MobiDB-lite"/>
    </source>
</evidence>
<evidence type="ECO:0000313" key="7">
    <source>
        <dbReference type="Proteomes" id="UP001287286"/>
    </source>
</evidence>
<dbReference type="Proteomes" id="UP000245956">
    <property type="component" value="Unassembled WGS sequence"/>
</dbReference>
<gene>
    <name evidence="5" type="ORF">PCL_02086</name>
    <name evidence="4" type="ORF">Purlil1_4732</name>
</gene>
<dbReference type="AlphaFoldDB" id="A0A2U3E1D5"/>
<feature type="region of interest" description="Disordered" evidence="1">
    <location>
        <begin position="98"/>
        <end position="124"/>
    </location>
</feature>
<feature type="compositionally biased region" description="Low complexity" evidence="1">
    <location>
        <begin position="322"/>
        <end position="335"/>
    </location>
</feature>
<feature type="domain" description="DUF7137" evidence="3">
    <location>
        <begin position="340"/>
        <end position="474"/>
    </location>
</feature>
<proteinExistence type="predicted"/>
<dbReference type="InterPro" id="IPR055561">
    <property type="entry name" value="DUF7137"/>
</dbReference>
<reference evidence="5" key="1">
    <citation type="submission" date="2015-05" db="EMBL/GenBank/DDBJ databases">
        <authorList>
            <person name="Wang D.B."/>
            <person name="Wang M."/>
        </authorList>
    </citation>
    <scope>NUCLEOTIDE SEQUENCE</scope>
    <source>
        <strain evidence="5">36-1</strain>
    </source>
</reference>
<name>A0A2U3E1D5_PURLI</name>
<evidence type="ECO:0000259" key="3">
    <source>
        <dbReference type="Pfam" id="PF23585"/>
    </source>
</evidence>
<dbReference type="EMBL" id="JAWRVI010000013">
    <property type="protein sequence ID" value="KAK4091152.1"/>
    <property type="molecule type" value="Genomic_DNA"/>
</dbReference>
<evidence type="ECO:0000313" key="6">
    <source>
        <dbReference type="Proteomes" id="UP000245956"/>
    </source>
</evidence>
<evidence type="ECO:0000313" key="5">
    <source>
        <dbReference type="EMBL" id="PWI68317.1"/>
    </source>
</evidence>
<keyword evidence="2" id="KW-0472">Membrane</keyword>
<protein>
    <recommendedName>
        <fullName evidence="3">DUF7137 domain-containing protein</fullName>
    </recommendedName>
</protein>
<feature type="transmembrane region" description="Helical" evidence="2">
    <location>
        <begin position="488"/>
        <end position="512"/>
    </location>
</feature>
<evidence type="ECO:0000256" key="2">
    <source>
        <dbReference type="SAM" id="Phobius"/>
    </source>
</evidence>
<feature type="compositionally biased region" description="Low complexity" evidence="1">
    <location>
        <begin position="261"/>
        <end position="270"/>
    </location>
</feature>
<evidence type="ECO:0000313" key="4">
    <source>
        <dbReference type="EMBL" id="KAK4091152.1"/>
    </source>
</evidence>
<organism evidence="5 6">
    <name type="scientific">Purpureocillium lilacinum</name>
    <name type="common">Paecilomyces lilacinus</name>
    <dbReference type="NCBI Taxonomy" id="33203"/>
    <lineage>
        <taxon>Eukaryota</taxon>
        <taxon>Fungi</taxon>
        <taxon>Dikarya</taxon>
        <taxon>Ascomycota</taxon>
        <taxon>Pezizomycotina</taxon>
        <taxon>Sordariomycetes</taxon>
        <taxon>Hypocreomycetidae</taxon>
        <taxon>Hypocreales</taxon>
        <taxon>Ophiocordycipitaceae</taxon>
        <taxon>Purpureocillium</taxon>
    </lineage>
</organism>
<feature type="region of interest" description="Disordered" evidence="1">
    <location>
        <begin position="260"/>
        <end position="350"/>
    </location>
</feature>
<keyword evidence="7" id="KW-1185">Reference proteome</keyword>
<sequence>MPLPGSIAAGRGGTAVANTRSRGPVFSASPLSAEAPGLLVTAGAWCAHPAGTAQRPAPPPASLSGQPPAKVGLCGAVRWPYAPSGLISLRLRAEAQADQATGQGAGPNRMHASVRPSVSSKRRAPSRLLPAPCFFLTQPKQRPPRQRRQRGRRFTRTNSRHSFRLALGFGFPSPRACDRGLSFTCTSAGPDRLLIDGFRLDSGAQLSCPSAVEPPITMRPAPALLQLAVCLSSLSSFASGSPWPGWLPDKAALVAVRADATTTPGPTGTGESASQTDNSSASQTDSGQGKDLNTAEPTQSGDTASETGTGSATGKKTGKGTGKATGTKTGKTHSTFAPDSPPGGVSMLTPAPNLQATPLYKIGDDVTWSWNYTSLQGTPTAVDVLVSCSVASNTWTLTSNMTFATSVNYVWETKEEAGSVQNPLLTEMYTLIVKDSDTQITSAPEPGYLGTWQQFRFGLYAPQPYVPYSEWKCPGQCSSGSSLFDRQAIGLAVSMSVVTFLSFTWFVAGLGLH</sequence>
<dbReference type="PANTHER" id="PTHR42028">
    <property type="entry name" value="CHROMOSOME 1, WHOLE GENOME SHOTGUN SEQUENCE"/>
    <property type="match status" value="1"/>
</dbReference>
<accession>A0A2U3E1D5</accession>
<dbReference type="EMBL" id="LCWV01000015">
    <property type="protein sequence ID" value="PWI68317.1"/>
    <property type="molecule type" value="Genomic_DNA"/>
</dbReference>
<reference evidence="4" key="3">
    <citation type="submission" date="2023-11" db="EMBL/GenBank/DDBJ databases">
        <authorList>
            <person name="Beijen E."/>
            <person name="Ohm R.A."/>
        </authorList>
    </citation>
    <scope>NUCLEOTIDE SEQUENCE</scope>
    <source>
        <strain evidence="4">CBS 150709</strain>
    </source>
</reference>
<feature type="compositionally biased region" description="Low complexity" evidence="1">
    <location>
        <begin position="303"/>
        <end position="315"/>
    </location>
</feature>
<reference evidence="5 6" key="2">
    <citation type="journal article" date="2016" name="Front. Microbiol.">
        <title>Genome and transcriptome sequences reveal the specific parasitism of the nematophagous Purpureocillium lilacinum 36-1.</title>
        <authorList>
            <person name="Xie J."/>
            <person name="Li S."/>
            <person name="Mo C."/>
            <person name="Xiao X."/>
            <person name="Peng D."/>
            <person name="Wang G."/>
            <person name="Xiao Y."/>
        </authorList>
    </citation>
    <scope>NUCLEOTIDE SEQUENCE [LARGE SCALE GENOMIC DNA]</scope>
    <source>
        <strain evidence="5 6">36-1</strain>
    </source>
</reference>
<comment type="caution">
    <text evidence="5">The sequence shown here is derived from an EMBL/GenBank/DDBJ whole genome shotgun (WGS) entry which is preliminary data.</text>
</comment>
<reference evidence="4 7" key="4">
    <citation type="journal article" date="2024" name="Microbiol. Resour. Announc.">
        <title>Genome annotations for the ascomycete fungi Trichoderma harzianum, Trichoderma aggressivum, and Purpureocillium lilacinum.</title>
        <authorList>
            <person name="Beijen E.P.W."/>
            <person name="Ohm R.A."/>
        </authorList>
    </citation>
    <scope>NUCLEOTIDE SEQUENCE [LARGE SCALE GENOMIC DNA]</scope>
    <source>
        <strain evidence="4 7">CBS 150709</strain>
    </source>
</reference>
<dbReference type="Proteomes" id="UP001287286">
    <property type="component" value="Unassembled WGS sequence"/>
</dbReference>
<keyword evidence="2" id="KW-0812">Transmembrane</keyword>
<feature type="compositionally biased region" description="Polar residues" evidence="1">
    <location>
        <begin position="271"/>
        <end position="287"/>
    </location>
</feature>
<dbReference type="PANTHER" id="PTHR42028:SF1">
    <property type="entry name" value="YALI0E30657P"/>
    <property type="match status" value="1"/>
</dbReference>
<keyword evidence="2" id="KW-1133">Transmembrane helix</keyword>